<feature type="domain" description="ABC transporter" evidence="14">
    <location>
        <begin position="45"/>
        <end position="299"/>
    </location>
</feature>
<evidence type="ECO:0000256" key="2">
    <source>
        <dbReference type="ARBA" id="ARBA00004202"/>
    </source>
</evidence>
<keyword evidence="5" id="KW-1003">Cell membrane</keyword>
<dbReference type="SMART" id="SM00382">
    <property type="entry name" value="AAA"/>
    <property type="match status" value="2"/>
</dbReference>
<keyword evidence="4" id="KW-0813">Transport</keyword>
<dbReference type="InterPro" id="IPR027417">
    <property type="entry name" value="P-loop_NTPase"/>
</dbReference>
<organism evidence="15 16">
    <name type="scientific">Gardnerella swidsinskii</name>
    <dbReference type="NCBI Taxonomy" id="2792979"/>
    <lineage>
        <taxon>Bacteria</taxon>
        <taxon>Bacillati</taxon>
        <taxon>Actinomycetota</taxon>
        <taxon>Actinomycetes</taxon>
        <taxon>Bifidobacteriales</taxon>
        <taxon>Bifidobacteriaceae</taxon>
        <taxon>Gardnerella</taxon>
    </lineage>
</organism>
<evidence type="ECO:0000256" key="12">
    <source>
        <dbReference type="SAM" id="MobiDB-lite"/>
    </source>
</evidence>
<keyword evidence="8 15" id="KW-0067">ATP-binding</keyword>
<dbReference type="EMBL" id="CP019058">
    <property type="protein sequence ID" value="APW18430.1"/>
    <property type="molecule type" value="Genomic_DNA"/>
</dbReference>
<evidence type="ECO:0000256" key="11">
    <source>
        <dbReference type="ARBA" id="ARBA00023136"/>
    </source>
</evidence>
<dbReference type="InterPro" id="IPR050095">
    <property type="entry name" value="ECF_ABC_transporter_ATP-bd"/>
</dbReference>
<dbReference type="InterPro" id="IPR017871">
    <property type="entry name" value="ABC_transporter-like_CS"/>
</dbReference>
<dbReference type="GO" id="GO:0005524">
    <property type="term" value="F:ATP binding"/>
    <property type="evidence" value="ECO:0007669"/>
    <property type="project" value="UniProtKB-KW"/>
</dbReference>
<evidence type="ECO:0000259" key="14">
    <source>
        <dbReference type="PROSITE" id="PS50893"/>
    </source>
</evidence>
<reference evidence="16" key="1">
    <citation type="submission" date="2017-01" db="EMBL/GenBank/DDBJ databases">
        <title>Gardnerella vaginalis bacteremia associated with severe acute encephalopathy in a young female patient: Case Report and characterization of the isolate.</title>
        <authorList>
            <person name="Tankovic J."/>
            <person name="Timinskas A."/>
            <person name="Zilnyte M."/>
            <person name="Janulaitiene M."/>
            <person name="Zvirbliene A."/>
            <person name="Pleckaityte M."/>
        </authorList>
    </citation>
    <scope>NUCLEOTIDE SEQUENCE [LARGE SCALE GENOMIC DNA]</scope>
    <source>
        <strain evidence="16">GV37</strain>
    </source>
</reference>
<feature type="compositionally biased region" description="Polar residues" evidence="12">
    <location>
        <begin position="1"/>
        <end position="13"/>
    </location>
</feature>
<evidence type="ECO:0000313" key="16">
    <source>
        <dbReference type="Proteomes" id="UP000186260"/>
    </source>
</evidence>
<evidence type="ECO:0000256" key="8">
    <source>
        <dbReference type="ARBA" id="ARBA00022840"/>
    </source>
</evidence>
<gene>
    <name evidence="15" type="ORF">BVL65_02210</name>
</gene>
<comment type="subcellular location">
    <subcellularLocation>
        <location evidence="2">Cell membrane</location>
        <topology evidence="2">Peripheral membrane protein</topology>
    </subcellularLocation>
    <subcellularLocation>
        <location evidence="1">Membrane</location>
        <topology evidence="1">Multi-pass membrane protein</topology>
    </subcellularLocation>
</comment>
<feature type="region of interest" description="Disordered" evidence="12">
    <location>
        <begin position="609"/>
        <end position="634"/>
    </location>
</feature>
<dbReference type="RefSeq" id="WP_076002673.1">
    <property type="nucleotide sequence ID" value="NZ_CP019058.1"/>
</dbReference>
<dbReference type="InterPro" id="IPR003439">
    <property type="entry name" value="ABC_transporter-like_ATP-bd"/>
</dbReference>
<dbReference type="Pfam" id="PF00005">
    <property type="entry name" value="ABC_tran"/>
    <property type="match status" value="2"/>
</dbReference>
<evidence type="ECO:0000256" key="3">
    <source>
        <dbReference type="ARBA" id="ARBA00005417"/>
    </source>
</evidence>
<evidence type="ECO:0000256" key="10">
    <source>
        <dbReference type="ARBA" id="ARBA00022989"/>
    </source>
</evidence>
<comment type="similarity">
    <text evidence="3">Belongs to the ABC transporter superfamily.</text>
</comment>
<feature type="region of interest" description="Disordered" evidence="12">
    <location>
        <begin position="1"/>
        <end position="38"/>
    </location>
</feature>
<evidence type="ECO:0000256" key="6">
    <source>
        <dbReference type="ARBA" id="ARBA00022692"/>
    </source>
</evidence>
<dbReference type="PANTHER" id="PTHR43553">
    <property type="entry name" value="HEAVY METAL TRANSPORTER"/>
    <property type="match status" value="1"/>
</dbReference>
<proteinExistence type="inferred from homology"/>
<evidence type="ECO:0000256" key="13">
    <source>
        <dbReference type="SAM" id="Phobius"/>
    </source>
</evidence>
<keyword evidence="16" id="KW-1185">Reference proteome</keyword>
<feature type="transmembrane region" description="Helical" evidence="13">
    <location>
        <begin position="884"/>
        <end position="910"/>
    </location>
</feature>
<evidence type="ECO:0000256" key="5">
    <source>
        <dbReference type="ARBA" id="ARBA00022475"/>
    </source>
</evidence>
<dbReference type="Gene3D" id="3.40.50.300">
    <property type="entry name" value="P-loop containing nucleotide triphosphate hydrolases"/>
    <property type="match status" value="2"/>
</dbReference>
<name>A0ABN4UZ98_9BIFI</name>
<dbReference type="SUPFAM" id="SSF52540">
    <property type="entry name" value="P-loop containing nucleoside triphosphate hydrolases"/>
    <property type="match status" value="2"/>
</dbReference>
<evidence type="ECO:0000256" key="7">
    <source>
        <dbReference type="ARBA" id="ARBA00022741"/>
    </source>
</evidence>
<accession>A0ABN4UZ98</accession>
<dbReference type="InterPro" id="IPR003339">
    <property type="entry name" value="ABC/ECF_trnsptr_transmembrane"/>
</dbReference>
<feature type="compositionally biased region" description="Low complexity" evidence="12">
    <location>
        <begin position="25"/>
        <end position="38"/>
    </location>
</feature>
<dbReference type="PROSITE" id="PS00211">
    <property type="entry name" value="ABC_TRANSPORTER_1"/>
    <property type="match status" value="2"/>
</dbReference>
<evidence type="ECO:0000313" key="15">
    <source>
        <dbReference type="EMBL" id="APW18430.1"/>
    </source>
</evidence>
<feature type="transmembrane region" description="Helical" evidence="13">
    <location>
        <begin position="674"/>
        <end position="707"/>
    </location>
</feature>
<keyword evidence="11 13" id="KW-0472">Membrane</keyword>
<dbReference type="InterPro" id="IPR003593">
    <property type="entry name" value="AAA+_ATPase"/>
</dbReference>
<evidence type="ECO:0000256" key="1">
    <source>
        <dbReference type="ARBA" id="ARBA00004141"/>
    </source>
</evidence>
<keyword evidence="9" id="KW-1278">Translocase</keyword>
<keyword evidence="7" id="KW-0547">Nucleotide-binding</keyword>
<feature type="transmembrane region" description="Helical" evidence="13">
    <location>
        <begin position="719"/>
        <end position="736"/>
    </location>
</feature>
<sequence length="913" mass="97673">MPDATQSQESETFLPTDLSDRKSISNASDASRASDNASNASNAELRFENWGYRHASRRAFAVRGLDLTIKAGQRVLLLGASGIGKSTILSGAAGLIGNDFVAKNSAKSQQTTLVEDADGGVSEGCVLVDGVPVRRARGRVGLVLQDPDAQAIFQRLGDNVAFGPENMNVPRNEIWDRVRKSLKEVGLDGLQLHRSTSHLSGGQMQRLALAGALAMQPSVLLLDEPTANLDPDGTQQIVGAVRAVLDLTHATMVLVEHHAEPWIDMIDRVVVLGLENDEAANGKAANNETVHDDDIARVASSRTVIVADGTPDEVFNRTDLDFEDLGIWLPERYKKNVKSSANESSVSNSSANAESSEKYYENCDPAEGYGEVLLSTKDLAISHNSEPIARHINLEFKAGQITALVGANGAGKSTLSLTLAGLLPAVSGEVVSSDALAQGANGTDPMKWKSPDLAKRISYVFQNPEHQFACRSVLDEVMLGPLRTGVSADEARAKAEELLKRFRLARYANANPYTLSGGEKRRLTVAASLAAAPRVLILDEPTFGQDHKTWLQIIRLIASLRSEGVSIIVVTHDRELVEALGARLVELVPDVKAEDAEVSAAEAAGSGASAAEVGTAEDVETKSSEAKSSEALSATTGATDISRIKVSAVNNRDEEAKLSSKSPLLASINPVFRIFGAFAASIPLLFTLDCVSASVALLLEFVIFACIKLPPWRVIRLSWPVWVGAPTSALTVLLYGKSGGNTWFQWWLMHATDRSAMLAVATSLRILAIGVPSIVMVIGLDATDLADAFSQVLHLPDRFVYGGLAGIRLFGVLQDDWAALTASRRSRGLGDEHRVRAFFPQSFALLVLSIRRSTTLATAMEARGFGGVGARSHARVSRVRARDWWIFAVCAIVPSVAVVAALYFGTFAFLGGA</sequence>
<dbReference type="CDD" id="cd16914">
    <property type="entry name" value="EcfT"/>
    <property type="match status" value="1"/>
</dbReference>
<evidence type="ECO:0000256" key="9">
    <source>
        <dbReference type="ARBA" id="ARBA00022967"/>
    </source>
</evidence>
<dbReference type="InterPro" id="IPR015856">
    <property type="entry name" value="ABC_transpr_CbiO/EcfA_su"/>
</dbReference>
<feature type="transmembrane region" description="Helical" evidence="13">
    <location>
        <begin position="756"/>
        <end position="780"/>
    </location>
</feature>
<dbReference type="PROSITE" id="PS50893">
    <property type="entry name" value="ABC_TRANSPORTER_2"/>
    <property type="match status" value="2"/>
</dbReference>
<dbReference type="CDD" id="cd03225">
    <property type="entry name" value="ABC_cobalt_CbiO_domain1"/>
    <property type="match status" value="2"/>
</dbReference>
<dbReference type="PANTHER" id="PTHR43553:SF27">
    <property type="entry name" value="ENERGY-COUPLING FACTOR TRANSPORTER ATP-BINDING PROTEIN ECFA2"/>
    <property type="match status" value="1"/>
</dbReference>
<feature type="domain" description="ABC transporter" evidence="14">
    <location>
        <begin position="374"/>
        <end position="613"/>
    </location>
</feature>
<feature type="compositionally biased region" description="Basic and acidic residues" evidence="12">
    <location>
        <begin position="619"/>
        <end position="628"/>
    </location>
</feature>
<dbReference type="Proteomes" id="UP000186260">
    <property type="component" value="Chromosome"/>
</dbReference>
<dbReference type="Pfam" id="PF02361">
    <property type="entry name" value="CbiQ"/>
    <property type="match status" value="1"/>
</dbReference>
<protein>
    <submittedName>
        <fullName evidence="15">ABC transporter ATP-binding protein</fullName>
    </submittedName>
</protein>
<keyword evidence="10 13" id="KW-1133">Transmembrane helix</keyword>
<keyword evidence="6 13" id="KW-0812">Transmembrane</keyword>
<evidence type="ECO:0000256" key="4">
    <source>
        <dbReference type="ARBA" id="ARBA00022448"/>
    </source>
</evidence>